<gene>
    <name evidence="2" type="ORF">HPB51_020103</name>
</gene>
<dbReference type="Proteomes" id="UP000821866">
    <property type="component" value="Chromosome 2"/>
</dbReference>
<dbReference type="AlphaFoldDB" id="A0A9J6EI55"/>
<protein>
    <submittedName>
        <fullName evidence="2">Uncharacterized protein</fullName>
    </submittedName>
</protein>
<sequence>MRLLLMSSKNLARRASFLNIYEVAEKERRQTYYEEERQRELSACEEPGGHVDAVTSFAKPPMALESRVRGALTREEQAGNIDAVTGSDKPPCGLEYGVGGASTRKEPVADVDTMTSSDKLPGGMEPAVGEASTEKTPSSKTKQAETKESDPSASAHFRVITLSEEQHIHLLQSHSWPIQSKSIISIQQEKAEASCKFSGGQEPLTSQPTLTQQTMALQTLTQQMPAVQKPVVQISVQQTPVPIVPAQQVPGQQTTTVLAATEVPTILTPTFRWIIEPDQWTPSGSGGTKEVITALVLLAATRQLTHDSVSAMPAVPGAARESLGQAEAKKSEPRASTEPNMITLSEEQYISLLQALNLPIHSKPTISIQQEEEAEPPCKCSGSQQPQTPHPTVLQQTMALRTPAQKMLAVQTSVQQRSVPVGPAQETSGQQTTPVMAATEVPTMLMPAFRWIIEHDQRRPLSSGGTEEVITALTLPAAARKLTYDSVLRTPTSSGATKKRLVEAEVKESKRSSSTEFVIILSEVRYTSLSQWPNLPIHSKPIINIQQKKDRSSMREFRRPAATDSSVNCAAADDCTGDAGIAKANNSADVSTADVSACFTGTTDTGAANNHRTGGDRSADYSDAHVSLDHRAGPTATWLFHP</sequence>
<dbReference type="VEuPathDB" id="VectorBase:LOC119162190"/>
<feature type="region of interest" description="Disordered" evidence="1">
    <location>
        <begin position="75"/>
        <end position="154"/>
    </location>
</feature>
<feature type="region of interest" description="Disordered" evidence="1">
    <location>
        <begin position="369"/>
        <end position="390"/>
    </location>
</feature>
<dbReference type="EMBL" id="JABSTU010000004">
    <property type="protein sequence ID" value="KAH8034086.1"/>
    <property type="molecule type" value="Genomic_DNA"/>
</dbReference>
<comment type="caution">
    <text evidence="2">The sequence shown here is derived from an EMBL/GenBank/DDBJ whole genome shotgun (WGS) entry which is preliminary data.</text>
</comment>
<evidence type="ECO:0000313" key="2">
    <source>
        <dbReference type="EMBL" id="KAH8034086.1"/>
    </source>
</evidence>
<feature type="region of interest" description="Disordered" evidence="1">
    <location>
        <begin position="318"/>
        <end position="337"/>
    </location>
</feature>
<organism evidence="2 3">
    <name type="scientific">Rhipicephalus microplus</name>
    <name type="common">Cattle tick</name>
    <name type="synonym">Boophilus microplus</name>
    <dbReference type="NCBI Taxonomy" id="6941"/>
    <lineage>
        <taxon>Eukaryota</taxon>
        <taxon>Metazoa</taxon>
        <taxon>Ecdysozoa</taxon>
        <taxon>Arthropoda</taxon>
        <taxon>Chelicerata</taxon>
        <taxon>Arachnida</taxon>
        <taxon>Acari</taxon>
        <taxon>Parasitiformes</taxon>
        <taxon>Ixodida</taxon>
        <taxon>Ixodoidea</taxon>
        <taxon>Ixodidae</taxon>
        <taxon>Rhipicephalinae</taxon>
        <taxon>Rhipicephalus</taxon>
        <taxon>Boophilus</taxon>
    </lineage>
</organism>
<reference evidence="2" key="1">
    <citation type="journal article" date="2020" name="Cell">
        <title>Large-Scale Comparative Analyses of Tick Genomes Elucidate Their Genetic Diversity and Vector Capacities.</title>
        <authorList>
            <consortium name="Tick Genome and Microbiome Consortium (TIGMIC)"/>
            <person name="Jia N."/>
            <person name="Wang J."/>
            <person name="Shi W."/>
            <person name="Du L."/>
            <person name="Sun Y."/>
            <person name="Zhan W."/>
            <person name="Jiang J.F."/>
            <person name="Wang Q."/>
            <person name="Zhang B."/>
            <person name="Ji P."/>
            <person name="Bell-Sakyi L."/>
            <person name="Cui X.M."/>
            <person name="Yuan T.T."/>
            <person name="Jiang B.G."/>
            <person name="Yang W.F."/>
            <person name="Lam T.T."/>
            <person name="Chang Q.C."/>
            <person name="Ding S.J."/>
            <person name="Wang X.J."/>
            <person name="Zhu J.G."/>
            <person name="Ruan X.D."/>
            <person name="Zhao L."/>
            <person name="Wei J.T."/>
            <person name="Ye R.Z."/>
            <person name="Que T.C."/>
            <person name="Du C.H."/>
            <person name="Zhou Y.H."/>
            <person name="Cheng J.X."/>
            <person name="Dai P.F."/>
            <person name="Guo W.B."/>
            <person name="Han X.H."/>
            <person name="Huang E.J."/>
            <person name="Li L.F."/>
            <person name="Wei W."/>
            <person name="Gao Y.C."/>
            <person name="Liu J.Z."/>
            <person name="Shao H.Z."/>
            <person name="Wang X."/>
            <person name="Wang C.C."/>
            <person name="Yang T.C."/>
            <person name="Huo Q.B."/>
            <person name="Li W."/>
            <person name="Chen H.Y."/>
            <person name="Chen S.E."/>
            <person name="Zhou L.G."/>
            <person name="Ni X.B."/>
            <person name="Tian J.H."/>
            <person name="Sheng Y."/>
            <person name="Liu T."/>
            <person name="Pan Y.S."/>
            <person name="Xia L.Y."/>
            <person name="Li J."/>
            <person name="Zhao F."/>
            <person name="Cao W.C."/>
        </authorList>
    </citation>
    <scope>NUCLEOTIDE SEQUENCE</scope>
    <source>
        <strain evidence="2">Rmic-2018</strain>
    </source>
</reference>
<name>A0A9J6EI55_RHIMP</name>
<keyword evidence="3" id="KW-1185">Reference proteome</keyword>
<evidence type="ECO:0000313" key="3">
    <source>
        <dbReference type="Proteomes" id="UP000821866"/>
    </source>
</evidence>
<proteinExistence type="predicted"/>
<evidence type="ECO:0000256" key="1">
    <source>
        <dbReference type="SAM" id="MobiDB-lite"/>
    </source>
</evidence>
<accession>A0A9J6EI55</accession>
<reference evidence="2" key="2">
    <citation type="submission" date="2021-09" db="EMBL/GenBank/DDBJ databases">
        <authorList>
            <person name="Jia N."/>
            <person name="Wang J."/>
            <person name="Shi W."/>
            <person name="Du L."/>
            <person name="Sun Y."/>
            <person name="Zhan W."/>
            <person name="Jiang J."/>
            <person name="Wang Q."/>
            <person name="Zhang B."/>
            <person name="Ji P."/>
            <person name="Sakyi L.B."/>
            <person name="Cui X."/>
            <person name="Yuan T."/>
            <person name="Jiang B."/>
            <person name="Yang W."/>
            <person name="Lam T.T.-Y."/>
            <person name="Chang Q."/>
            <person name="Ding S."/>
            <person name="Wang X."/>
            <person name="Zhu J."/>
            <person name="Ruan X."/>
            <person name="Zhao L."/>
            <person name="Wei J."/>
            <person name="Que T."/>
            <person name="Du C."/>
            <person name="Cheng J."/>
            <person name="Dai P."/>
            <person name="Han X."/>
            <person name="Huang E."/>
            <person name="Gao Y."/>
            <person name="Liu J."/>
            <person name="Shao H."/>
            <person name="Ye R."/>
            <person name="Li L."/>
            <person name="Wei W."/>
            <person name="Wang X."/>
            <person name="Wang C."/>
            <person name="Huo Q."/>
            <person name="Li W."/>
            <person name="Guo W."/>
            <person name="Chen H."/>
            <person name="Chen S."/>
            <person name="Zhou L."/>
            <person name="Zhou L."/>
            <person name="Ni X."/>
            <person name="Tian J."/>
            <person name="Zhou Y."/>
            <person name="Sheng Y."/>
            <person name="Liu T."/>
            <person name="Pan Y."/>
            <person name="Xia L."/>
            <person name="Li J."/>
            <person name="Zhao F."/>
            <person name="Cao W."/>
        </authorList>
    </citation>
    <scope>NUCLEOTIDE SEQUENCE</scope>
    <source>
        <strain evidence="2">Rmic-2018</strain>
        <tissue evidence="2">Larvae</tissue>
    </source>
</reference>